<evidence type="ECO:0000313" key="2">
    <source>
        <dbReference type="EMBL" id="GCB75734.1"/>
    </source>
</evidence>
<comment type="caution">
    <text evidence="2">The sequence shown here is derived from an EMBL/GenBank/DDBJ whole genome shotgun (WGS) entry which is preliminary data.</text>
</comment>
<dbReference type="STRING" id="75743.A0A401PRH8"/>
<protein>
    <recommendedName>
        <fullName evidence="1">Sorting nexin protein WASP-binding domain-containing protein</fullName>
    </recommendedName>
</protein>
<dbReference type="PANTHER" id="PTHR45827:SF3">
    <property type="entry name" value="SORTING NEXIN-33"/>
    <property type="match status" value="1"/>
</dbReference>
<dbReference type="GO" id="GO:0006897">
    <property type="term" value="P:endocytosis"/>
    <property type="evidence" value="ECO:0007669"/>
    <property type="project" value="TreeGrafter"/>
</dbReference>
<dbReference type="GO" id="GO:0016197">
    <property type="term" value="P:endosomal transport"/>
    <property type="evidence" value="ECO:0007669"/>
    <property type="project" value="TreeGrafter"/>
</dbReference>
<dbReference type="GO" id="GO:0036089">
    <property type="term" value="P:cleavage furrow formation"/>
    <property type="evidence" value="ECO:0007669"/>
    <property type="project" value="TreeGrafter"/>
</dbReference>
<gene>
    <name evidence="2" type="ORF">scyTo_0020941</name>
</gene>
<dbReference type="OrthoDB" id="8835166at2759"/>
<dbReference type="GO" id="GO:0097320">
    <property type="term" value="P:plasma membrane tubulation"/>
    <property type="evidence" value="ECO:0007669"/>
    <property type="project" value="TreeGrafter"/>
</dbReference>
<name>A0A401PRH8_SCYTO</name>
<dbReference type="Pfam" id="PF10456">
    <property type="entry name" value="BAR_3_WASP_bdg"/>
    <property type="match status" value="1"/>
</dbReference>
<organism evidence="2 3">
    <name type="scientific">Scyliorhinus torazame</name>
    <name type="common">Cloudy catshark</name>
    <name type="synonym">Catulus torazame</name>
    <dbReference type="NCBI Taxonomy" id="75743"/>
    <lineage>
        <taxon>Eukaryota</taxon>
        <taxon>Metazoa</taxon>
        <taxon>Chordata</taxon>
        <taxon>Craniata</taxon>
        <taxon>Vertebrata</taxon>
        <taxon>Chondrichthyes</taxon>
        <taxon>Elasmobranchii</taxon>
        <taxon>Galeomorphii</taxon>
        <taxon>Galeoidea</taxon>
        <taxon>Carcharhiniformes</taxon>
        <taxon>Scyliorhinidae</taxon>
        <taxon>Scyliorhinus</taxon>
    </lineage>
</organism>
<feature type="domain" description="Sorting nexin protein WASP-binding" evidence="1">
    <location>
        <begin position="8"/>
        <end position="99"/>
    </location>
</feature>
<dbReference type="InterPro" id="IPR019497">
    <property type="entry name" value="Sorting_nexin_WASP-bd-dom"/>
</dbReference>
<accession>A0A401PRH8</accession>
<sequence>MCFNRVLRFPPTVQRCAGAFAKVKDSQRMSDEGKMDQEQVDGMKRRCRVVGFALQAEMNHFHKRRIVDFKRMMQSYLQQQILFYQRIGQQLEQTLHLYDTL</sequence>
<dbReference type="GO" id="GO:0035091">
    <property type="term" value="F:phosphatidylinositol binding"/>
    <property type="evidence" value="ECO:0007669"/>
    <property type="project" value="TreeGrafter"/>
</dbReference>
<keyword evidence="3" id="KW-1185">Reference proteome</keyword>
<dbReference type="PANTHER" id="PTHR45827">
    <property type="entry name" value="SORTING NEXIN"/>
    <property type="match status" value="1"/>
</dbReference>
<dbReference type="InterPro" id="IPR027267">
    <property type="entry name" value="AH/BAR_dom_sf"/>
</dbReference>
<evidence type="ECO:0000313" key="3">
    <source>
        <dbReference type="Proteomes" id="UP000288216"/>
    </source>
</evidence>
<evidence type="ECO:0000259" key="1">
    <source>
        <dbReference type="Pfam" id="PF10456"/>
    </source>
</evidence>
<reference evidence="2 3" key="1">
    <citation type="journal article" date="2018" name="Nat. Ecol. Evol.">
        <title>Shark genomes provide insights into elasmobranch evolution and the origin of vertebrates.</title>
        <authorList>
            <person name="Hara Y"/>
            <person name="Yamaguchi K"/>
            <person name="Onimaru K"/>
            <person name="Kadota M"/>
            <person name="Koyanagi M"/>
            <person name="Keeley SD"/>
            <person name="Tatsumi K"/>
            <person name="Tanaka K"/>
            <person name="Motone F"/>
            <person name="Kageyama Y"/>
            <person name="Nozu R"/>
            <person name="Adachi N"/>
            <person name="Nishimura O"/>
            <person name="Nakagawa R"/>
            <person name="Tanegashima C"/>
            <person name="Kiyatake I"/>
            <person name="Matsumoto R"/>
            <person name="Murakumo K"/>
            <person name="Nishida K"/>
            <person name="Terakita A"/>
            <person name="Kuratani S"/>
            <person name="Sato K"/>
            <person name="Hyodo S Kuraku.S."/>
        </authorList>
    </citation>
    <scope>NUCLEOTIDE SEQUENCE [LARGE SCALE GENOMIC DNA]</scope>
</reference>
<dbReference type="Proteomes" id="UP000288216">
    <property type="component" value="Unassembled WGS sequence"/>
</dbReference>
<dbReference type="EMBL" id="BFAA01017705">
    <property type="protein sequence ID" value="GCB75734.1"/>
    <property type="molecule type" value="Genomic_DNA"/>
</dbReference>
<dbReference type="Gene3D" id="1.20.1270.60">
    <property type="entry name" value="Arfaptin homology (AH) domain/BAR domain"/>
    <property type="match status" value="1"/>
</dbReference>
<dbReference type="OMA" id="CKMDAPQ"/>
<dbReference type="GO" id="GO:0005886">
    <property type="term" value="C:plasma membrane"/>
    <property type="evidence" value="ECO:0007669"/>
    <property type="project" value="TreeGrafter"/>
</dbReference>
<proteinExistence type="predicted"/>
<dbReference type="AlphaFoldDB" id="A0A401PRH8"/>
<dbReference type="GO" id="GO:0031410">
    <property type="term" value="C:cytoplasmic vesicle"/>
    <property type="evidence" value="ECO:0007669"/>
    <property type="project" value="TreeGrafter"/>
</dbReference>